<dbReference type="KEGG" id="senf:GJR95_31720"/>
<dbReference type="GO" id="GO:0003677">
    <property type="term" value="F:DNA binding"/>
    <property type="evidence" value="ECO:0007669"/>
    <property type="project" value="UniProtKB-KW"/>
</dbReference>
<dbReference type="InterPro" id="IPR006119">
    <property type="entry name" value="Resolv_N"/>
</dbReference>
<evidence type="ECO:0000313" key="7">
    <source>
        <dbReference type="EMBL" id="QHV99303.1"/>
    </source>
</evidence>
<proteinExistence type="predicted"/>
<dbReference type="InterPro" id="IPR036162">
    <property type="entry name" value="Resolvase-like_N_sf"/>
</dbReference>
<dbReference type="CDD" id="cd03768">
    <property type="entry name" value="SR_ResInv"/>
    <property type="match status" value="1"/>
</dbReference>
<dbReference type="Gene3D" id="3.40.50.1390">
    <property type="entry name" value="Resolvase, N-terminal catalytic domain"/>
    <property type="match status" value="1"/>
</dbReference>
<gene>
    <name evidence="7" type="ORF">GJR95_31720</name>
</gene>
<dbReference type="SUPFAM" id="SSF53041">
    <property type="entry name" value="Resolvase-like"/>
    <property type="match status" value="1"/>
</dbReference>
<keyword evidence="8" id="KW-1185">Reference proteome</keyword>
<dbReference type="SMART" id="SM00857">
    <property type="entry name" value="Resolvase"/>
    <property type="match status" value="1"/>
</dbReference>
<evidence type="ECO:0000259" key="6">
    <source>
        <dbReference type="PROSITE" id="PS51736"/>
    </source>
</evidence>
<feature type="domain" description="Resolvase/invertase-type recombinase catalytic" evidence="6">
    <location>
        <begin position="1"/>
        <end position="147"/>
    </location>
</feature>
<name>A0A6P1W1L3_9BACT</name>
<dbReference type="Proteomes" id="UP000464577">
    <property type="component" value="Chromosome"/>
</dbReference>
<keyword evidence="1" id="KW-0229">DNA integration</keyword>
<evidence type="ECO:0000256" key="5">
    <source>
        <dbReference type="PROSITE-ProRule" id="PRU10137"/>
    </source>
</evidence>
<dbReference type="PROSITE" id="PS00397">
    <property type="entry name" value="RECOMBINASES_1"/>
    <property type="match status" value="1"/>
</dbReference>
<dbReference type="PANTHER" id="PTHR30461:SF19">
    <property type="entry name" value="SITE-SPECIFIC RECOMBINASE RESOLVASE FAMILY"/>
    <property type="match status" value="1"/>
</dbReference>
<dbReference type="InterPro" id="IPR050639">
    <property type="entry name" value="SSR_resolvase"/>
</dbReference>
<protein>
    <submittedName>
        <fullName evidence="7">Resolvase</fullName>
    </submittedName>
</protein>
<dbReference type="Pfam" id="PF00239">
    <property type="entry name" value="Resolvase"/>
    <property type="match status" value="1"/>
</dbReference>
<dbReference type="GO" id="GO:0000150">
    <property type="term" value="F:DNA strand exchange activity"/>
    <property type="evidence" value="ECO:0007669"/>
    <property type="project" value="InterPro"/>
</dbReference>
<evidence type="ECO:0000256" key="3">
    <source>
        <dbReference type="ARBA" id="ARBA00023172"/>
    </source>
</evidence>
<dbReference type="EMBL" id="CP045997">
    <property type="protein sequence ID" value="QHV99303.1"/>
    <property type="molecule type" value="Genomic_DNA"/>
</dbReference>
<keyword evidence="3" id="KW-0233">DNA recombination</keyword>
<dbReference type="AlphaFoldDB" id="A0A6P1W1L3"/>
<dbReference type="GO" id="GO:0015074">
    <property type="term" value="P:DNA integration"/>
    <property type="evidence" value="ECO:0007669"/>
    <property type="project" value="UniProtKB-KW"/>
</dbReference>
<evidence type="ECO:0000256" key="2">
    <source>
        <dbReference type="ARBA" id="ARBA00023125"/>
    </source>
</evidence>
<dbReference type="PANTHER" id="PTHR30461">
    <property type="entry name" value="DNA-INVERTASE FROM LAMBDOID PROPHAGE"/>
    <property type="match status" value="1"/>
</dbReference>
<evidence type="ECO:0000256" key="4">
    <source>
        <dbReference type="PIRSR" id="PIRSR606118-50"/>
    </source>
</evidence>
<evidence type="ECO:0000256" key="1">
    <source>
        <dbReference type="ARBA" id="ARBA00022908"/>
    </source>
</evidence>
<dbReference type="PROSITE" id="PS51736">
    <property type="entry name" value="RECOMBINASES_3"/>
    <property type="match status" value="1"/>
</dbReference>
<evidence type="ECO:0000313" key="8">
    <source>
        <dbReference type="Proteomes" id="UP000464577"/>
    </source>
</evidence>
<dbReference type="InterPro" id="IPR006118">
    <property type="entry name" value="Recombinase_CS"/>
</dbReference>
<dbReference type="RefSeq" id="WP_162389707.1">
    <property type="nucleotide sequence ID" value="NZ_CP045997.1"/>
</dbReference>
<keyword evidence="2" id="KW-0238">DNA-binding</keyword>
<feature type="active site" description="O-(5'-phospho-DNA)-serine intermediate" evidence="4 5">
    <location>
        <position position="9"/>
    </location>
</feature>
<reference evidence="7 8" key="1">
    <citation type="submission" date="2019-11" db="EMBL/GenBank/DDBJ databases">
        <title>Spirosoma endbachense sp. nov., isolated from a natural salt meadow.</title>
        <authorList>
            <person name="Rojas J."/>
            <person name="Ambika Manirajan B."/>
            <person name="Ratering S."/>
            <person name="Suarez C."/>
            <person name="Geissler-Plaum R."/>
            <person name="Schnell S."/>
        </authorList>
    </citation>
    <scope>NUCLEOTIDE SEQUENCE [LARGE SCALE GENOMIC DNA]</scope>
    <source>
        <strain evidence="7 8">I-24</strain>
    </source>
</reference>
<sequence>MIFGYVRVSTADQTAEGQRSLIARYVVDHKLIVDEWIEVEMSSRKSVEQRRLTELLGKVSGEDTIIISELSRLGRSIREVLSLIEELINDKKCRLILIKQGLDINPKNHRDMTTKVLLTVFSMMAELERDFVSERTKEGLRARKERGIILGKPKGVIQASIYDKDKERIIHLRSLGVPITAIINTHLKYGKYLSLKKYIDRQKPSPFSLITV</sequence>
<organism evidence="7 8">
    <name type="scientific">Spirosoma endbachense</name>
    <dbReference type="NCBI Taxonomy" id="2666025"/>
    <lineage>
        <taxon>Bacteria</taxon>
        <taxon>Pseudomonadati</taxon>
        <taxon>Bacteroidota</taxon>
        <taxon>Cytophagia</taxon>
        <taxon>Cytophagales</taxon>
        <taxon>Cytophagaceae</taxon>
        <taxon>Spirosoma</taxon>
    </lineage>
</organism>
<accession>A0A6P1W1L3</accession>